<gene>
    <name evidence="2" type="ORF">CKO28_01400</name>
</gene>
<dbReference type="EMBL" id="NRRL01000001">
    <property type="protein sequence ID" value="MBK1666700.1"/>
    <property type="molecule type" value="Genomic_DNA"/>
</dbReference>
<comment type="caution">
    <text evidence="2">The sequence shown here is derived from an EMBL/GenBank/DDBJ whole genome shotgun (WGS) entry which is preliminary data.</text>
</comment>
<protein>
    <recommendedName>
        <fullName evidence="4">SH3 domain-containing protein</fullName>
    </recommendedName>
</protein>
<feature type="chain" id="PRO_5046818236" description="SH3 domain-containing protein" evidence="1">
    <location>
        <begin position="26"/>
        <end position="112"/>
    </location>
</feature>
<keyword evidence="1" id="KW-0732">Signal</keyword>
<evidence type="ECO:0000256" key="1">
    <source>
        <dbReference type="SAM" id="SignalP"/>
    </source>
</evidence>
<evidence type="ECO:0000313" key="3">
    <source>
        <dbReference type="Proteomes" id="UP001296873"/>
    </source>
</evidence>
<organism evidence="2 3">
    <name type="scientific">Rhodovibrio sodomensis</name>
    <dbReference type="NCBI Taxonomy" id="1088"/>
    <lineage>
        <taxon>Bacteria</taxon>
        <taxon>Pseudomonadati</taxon>
        <taxon>Pseudomonadota</taxon>
        <taxon>Alphaproteobacteria</taxon>
        <taxon>Rhodospirillales</taxon>
        <taxon>Rhodovibrionaceae</taxon>
        <taxon>Rhodovibrio</taxon>
    </lineage>
</organism>
<evidence type="ECO:0000313" key="2">
    <source>
        <dbReference type="EMBL" id="MBK1666700.1"/>
    </source>
</evidence>
<name>A0ABS1D8K1_9PROT</name>
<evidence type="ECO:0008006" key="4">
    <source>
        <dbReference type="Google" id="ProtNLM"/>
    </source>
</evidence>
<accession>A0ABS1D8K1</accession>
<dbReference type="Proteomes" id="UP001296873">
    <property type="component" value="Unassembled WGS sequence"/>
</dbReference>
<reference evidence="2 3" key="1">
    <citation type="journal article" date="2020" name="Microorganisms">
        <title>Osmotic Adaptation and Compatible Solute Biosynthesis of Phototrophic Bacteria as Revealed from Genome Analyses.</title>
        <authorList>
            <person name="Imhoff J.F."/>
            <person name="Rahn T."/>
            <person name="Kunzel S."/>
            <person name="Keller A."/>
            <person name="Neulinger S.C."/>
        </authorList>
    </citation>
    <scope>NUCLEOTIDE SEQUENCE [LARGE SCALE GENOMIC DNA]</scope>
    <source>
        <strain evidence="2 3">DSM 9895</strain>
    </source>
</reference>
<feature type="signal peptide" evidence="1">
    <location>
        <begin position="1"/>
        <end position="25"/>
    </location>
</feature>
<sequence length="112" mass="11760">MRLWKCGGLALLAGLGLALTAPGVADGPTGAGLIVYAQARCVVIRTAGGFTLARAVAGPAEEGHEVRGNLGGIGPRTLWDRIGERQLGVWLEEFWVGDARAAAWIVERGCHR</sequence>
<keyword evidence="3" id="KW-1185">Reference proteome</keyword>
<proteinExistence type="predicted"/>